<dbReference type="Gene3D" id="2.30.30.40">
    <property type="entry name" value="SH3 Domains"/>
    <property type="match status" value="1"/>
</dbReference>
<dbReference type="PANTHER" id="PTHR14234:SF19">
    <property type="entry name" value="RIM-BINDING PROTEIN, ISOFORM F"/>
    <property type="match status" value="1"/>
</dbReference>
<dbReference type="InterPro" id="IPR001202">
    <property type="entry name" value="WW_dom"/>
</dbReference>
<evidence type="ECO:0000256" key="3">
    <source>
        <dbReference type="SAM" id="MobiDB-lite"/>
    </source>
</evidence>
<dbReference type="CDD" id="cd12012">
    <property type="entry name" value="SH3_RIM-BP_2"/>
    <property type="match status" value="1"/>
</dbReference>
<evidence type="ECO:0000313" key="6">
    <source>
        <dbReference type="EMBL" id="MBY74907.1"/>
    </source>
</evidence>
<evidence type="ECO:0000259" key="5">
    <source>
        <dbReference type="PROSITE" id="PS50020"/>
    </source>
</evidence>
<reference evidence="6" key="1">
    <citation type="submission" date="2018-04" db="EMBL/GenBank/DDBJ databases">
        <title>Transcriptome assembly of Sipha flava.</title>
        <authorList>
            <person name="Scully E.D."/>
            <person name="Geib S.M."/>
            <person name="Palmer N.A."/>
            <person name="Koch K."/>
            <person name="Bradshaw J."/>
            <person name="Heng-Moss T."/>
            <person name="Sarath G."/>
        </authorList>
    </citation>
    <scope>NUCLEOTIDE SEQUENCE</scope>
</reference>
<feature type="compositionally biased region" description="Basic residues" evidence="3">
    <location>
        <begin position="163"/>
        <end position="173"/>
    </location>
</feature>
<feature type="region of interest" description="Disordered" evidence="3">
    <location>
        <begin position="241"/>
        <end position="274"/>
    </location>
</feature>
<dbReference type="InterPro" id="IPR036028">
    <property type="entry name" value="SH3-like_dom_sf"/>
</dbReference>
<dbReference type="Pfam" id="PF07653">
    <property type="entry name" value="SH3_2"/>
    <property type="match status" value="1"/>
</dbReference>
<dbReference type="InterPro" id="IPR035753">
    <property type="entry name" value="RIM-BP_SH3_2"/>
</dbReference>
<dbReference type="FunFam" id="2.20.70.10:FF:000022">
    <property type="entry name" value="Rho GTPase activating protein 39"/>
    <property type="match status" value="1"/>
</dbReference>
<dbReference type="EMBL" id="GGMS01005704">
    <property type="protein sequence ID" value="MBY74907.1"/>
    <property type="molecule type" value="Transcribed_RNA"/>
</dbReference>
<sequence length="411" mass="47610">MTSERVEWVEIIEPRTKEHMYANLTTGECVWDAPVGVPVKKTDNNQWWELFDPITNRFYYYNTASQKTVWHRPLNSDIIPLAKLQTLKQNTEPAVNDENDRKQSKESVSTQTPGRSRVVFPLSLSNQTLGNVENVRTFKLMDPIASTKHSVDSETQTSPLTPRRSHHHHHHHHKPEEDKRIKYGSAVPSHMRPQRNAYGQVIVDTETENLSDKEIFPGQISIPSIEVTKDFAGEGNYSEEEFMENGRGARRAPSAHPHRPAAPNPRSKQPHHVRHHYDEREQYYQNEKQVEPRIKHVSGGDQRAYRGRNSDPRQTAYQKTPRDKRPRWVVAIYDYDPTTMSPNPDVCDEELPFKEGEHIKIYGDKDPDGFYWGESRGRFGYVPHNMVMELSDMQKGIPEMAEETCIKLDSH</sequence>
<dbReference type="InterPro" id="IPR001452">
    <property type="entry name" value="SH3_domain"/>
</dbReference>
<dbReference type="InterPro" id="IPR036020">
    <property type="entry name" value="WW_dom_sf"/>
</dbReference>
<dbReference type="GO" id="GO:0007274">
    <property type="term" value="P:neuromuscular synaptic transmission"/>
    <property type="evidence" value="ECO:0007669"/>
    <property type="project" value="TreeGrafter"/>
</dbReference>
<evidence type="ECO:0000256" key="2">
    <source>
        <dbReference type="PROSITE-ProRule" id="PRU00192"/>
    </source>
</evidence>
<gene>
    <name evidence="6" type="primary">Arhgap39</name>
    <name evidence="6" type="ORF">g.30655</name>
</gene>
<feature type="region of interest" description="Disordered" evidence="3">
    <location>
        <begin position="91"/>
        <end position="114"/>
    </location>
</feature>
<dbReference type="GO" id="GO:0045202">
    <property type="term" value="C:synapse"/>
    <property type="evidence" value="ECO:0007669"/>
    <property type="project" value="GOC"/>
</dbReference>
<evidence type="ECO:0000259" key="4">
    <source>
        <dbReference type="PROSITE" id="PS50002"/>
    </source>
</evidence>
<dbReference type="PANTHER" id="PTHR14234">
    <property type="entry name" value="RIM BINDING PROTEIN-RELATED"/>
    <property type="match status" value="1"/>
</dbReference>
<dbReference type="Gene3D" id="2.20.70.10">
    <property type="match status" value="1"/>
</dbReference>
<dbReference type="SUPFAM" id="SSF51045">
    <property type="entry name" value="WW domain"/>
    <property type="match status" value="1"/>
</dbReference>
<evidence type="ECO:0000256" key="1">
    <source>
        <dbReference type="ARBA" id="ARBA00022443"/>
    </source>
</evidence>
<keyword evidence="1 2" id="KW-0728">SH3 domain</keyword>
<dbReference type="SUPFAM" id="SSF50044">
    <property type="entry name" value="SH3-domain"/>
    <property type="match status" value="1"/>
</dbReference>
<dbReference type="AlphaFoldDB" id="A0A2S2QAZ5"/>
<organism evidence="6">
    <name type="scientific">Sipha flava</name>
    <name type="common">yellow sugarcane aphid</name>
    <dbReference type="NCBI Taxonomy" id="143950"/>
    <lineage>
        <taxon>Eukaryota</taxon>
        <taxon>Metazoa</taxon>
        <taxon>Ecdysozoa</taxon>
        <taxon>Arthropoda</taxon>
        <taxon>Hexapoda</taxon>
        <taxon>Insecta</taxon>
        <taxon>Pterygota</taxon>
        <taxon>Neoptera</taxon>
        <taxon>Paraneoptera</taxon>
        <taxon>Hemiptera</taxon>
        <taxon>Sternorrhyncha</taxon>
        <taxon>Aphidomorpha</taxon>
        <taxon>Aphidoidea</taxon>
        <taxon>Aphididae</taxon>
        <taxon>Sipha</taxon>
    </lineage>
</organism>
<feature type="domain" description="WW" evidence="5">
    <location>
        <begin position="48"/>
        <end position="75"/>
    </location>
</feature>
<proteinExistence type="predicted"/>
<feature type="region of interest" description="Disordered" evidence="3">
    <location>
        <begin position="287"/>
        <end position="323"/>
    </location>
</feature>
<name>A0A2S2QAZ5_9HEMI</name>
<dbReference type="PRINTS" id="PR00452">
    <property type="entry name" value="SH3DOMAIN"/>
</dbReference>
<accession>A0A2S2QAZ5</accession>
<feature type="domain" description="SH3" evidence="4">
    <location>
        <begin position="324"/>
        <end position="392"/>
    </location>
</feature>
<dbReference type="OrthoDB" id="4158657at2759"/>
<feature type="region of interest" description="Disordered" evidence="3">
    <location>
        <begin position="146"/>
        <end position="181"/>
    </location>
</feature>
<protein>
    <submittedName>
        <fullName evidence="6">Rho GTPase-activating protein 39</fullName>
    </submittedName>
</protein>
<dbReference type="SMART" id="SM00326">
    <property type="entry name" value="SH3"/>
    <property type="match status" value="1"/>
</dbReference>
<dbReference type="PROSITE" id="PS50020">
    <property type="entry name" value="WW_DOMAIN_2"/>
    <property type="match status" value="1"/>
</dbReference>
<dbReference type="InterPro" id="IPR040325">
    <property type="entry name" value="RIMBP1/2/3"/>
</dbReference>
<dbReference type="PROSITE" id="PS50002">
    <property type="entry name" value="SH3"/>
    <property type="match status" value="1"/>
</dbReference>
<dbReference type="FunFam" id="2.30.30.40:FF:000023">
    <property type="entry name" value="RIMS-binding protein 2 isoform F"/>
    <property type="match status" value="1"/>
</dbReference>